<organism evidence="1">
    <name type="scientific">hydrothermal vent metagenome</name>
    <dbReference type="NCBI Taxonomy" id="652676"/>
    <lineage>
        <taxon>unclassified sequences</taxon>
        <taxon>metagenomes</taxon>
        <taxon>ecological metagenomes</taxon>
    </lineage>
</organism>
<accession>A0A3B0WMD4</accession>
<protein>
    <submittedName>
        <fullName evidence="1">Uncharacterized protein</fullName>
    </submittedName>
</protein>
<reference evidence="1" key="1">
    <citation type="submission" date="2018-06" db="EMBL/GenBank/DDBJ databases">
        <authorList>
            <person name="Zhirakovskaya E."/>
        </authorList>
    </citation>
    <scope>NUCLEOTIDE SEQUENCE</scope>
</reference>
<name>A0A3B0WMD4_9ZZZZ</name>
<proteinExistence type="predicted"/>
<gene>
    <name evidence="1" type="ORF">MNBD_GAMMA05-1195</name>
</gene>
<sequence>MKQLINLLVLLFLAGFYAPSFAAISDAEMTSCSVYSAGDKKEGKDKEEEPDCE</sequence>
<dbReference type="EMBL" id="UOFE01000035">
    <property type="protein sequence ID" value="VAW53690.1"/>
    <property type="molecule type" value="Genomic_DNA"/>
</dbReference>
<dbReference type="AlphaFoldDB" id="A0A3B0WMD4"/>
<evidence type="ECO:0000313" key="1">
    <source>
        <dbReference type="EMBL" id="VAW53690.1"/>
    </source>
</evidence>